<organism evidence="12 13">
    <name type="scientific">Methylocapsa palsarum</name>
    <dbReference type="NCBI Taxonomy" id="1612308"/>
    <lineage>
        <taxon>Bacteria</taxon>
        <taxon>Pseudomonadati</taxon>
        <taxon>Pseudomonadota</taxon>
        <taxon>Alphaproteobacteria</taxon>
        <taxon>Hyphomicrobiales</taxon>
        <taxon>Beijerinckiaceae</taxon>
        <taxon>Methylocapsa</taxon>
    </lineage>
</organism>
<reference evidence="12 13" key="1">
    <citation type="submission" date="2016-10" db="EMBL/GenBank/DDBJ databases">
        <authorList>
            <person name="de Groot N.N."/>
        </authorList>
    </citation>
    <scope>NUCLEOTIDE SEQUENCE [LARGE SCALE GENOMIC DNA]</scope>
    <source>
        <strain evidence="12 13">NE2</strain>
    </source>
</reference>
<sequence length="491" mass="53885">MTKTPARAIAEPAILWFRDDLRLADNPALREAHASGAPLLCVYVFDEETAGMRKPGGASRWWLHHSLAALGQDIAARGGRLDLFRGAAETILPALAQKSRAGAVFWTRRYGGAEIAADANIKAALTAAGARAASFKGQLLHEPWELEKKSGGGFEVYSPYWRAARAMPEPAAPLPSPKDISCAPCPSGGPDRIDLADLALLPTRPDWASGLRETWTPGERGAQARLTAFLANGLENYAAARDDLGAAATSHLSPHLRFGEISPRQILAGVRWAEQETPGSARGAEKFLAEIGWREFDYHLLFRHPGAAETNINPRFDAMPWRSPSKTALRAWRLGRTGYPVVDAGMRELWTTGYMHNRVRMVAASFLVKHLLVDWRIGEKWFWDTLCDADPANNPMNWQWVAGSGADAAPYFRVFNPVLQGEKFDSSGVYVRRHVPELAAMPDRWIHKPWLAPTDVLRKAGVTLGKTYPAPIVDHAKARADALAAFEAIKG</sequence>
<evidence type="ECO:0000256" key="9">
    <source>
        <dbReference type="PIRSR" id="PIRSR602081-2"/>
    </source>
</evidence>
<dbReference type="EMBL" id="FOSN01000002">
    <property type="protein sequence ID" value="SFK13009.1"/>
    <property type="molecule type" value="Genomic_DNA"/>
</dbReference>
<evidence type="ECO:0000256" key="3">
    <source>
        <dbReference type="ARBA" id="ARBA00014046"/>
    </source>
</evidence>
<dbReference type="Proteomes" id="UP000198755">
    <property type="component" value="Unassembled WGS sequence"/>
</dbReference>
<evidence type="ECO:0000256" key="2">
    <source>
        <dbReference type="ARBA" id="ARBA00013149"/>
    </source>
</evidence>
<dbReference type="PROSITE" id="PS00394">
    <property type="entry name" value="DNA_PHOTOLYASES_1_1"/>
    <property type="match status" value="1"/>
</dbReference>
<evidence type="ECO:0000256" key="1">
    <source>
        <dbReference type="ARBA" id="ARBA00001932"/>
    </source>
</evidence>
<evidence type="ECO:0000256" key="6">
    <source>
        <dbReference type="ARBA" id="ARBA00022991"/>
    </source>
</evidence>
<dbReference type="InterPro" id="IPR002081">
    <property type="entry name" value="Cryptochrome/DNA_photolyase_1"/>
</dbReference>
<keyword evidence="13" id="KW-1185">Reference proteome</keyword>
<dbReference type="STRING" id="1612308.SAMN05444581_102276"/>
<comment type="cofactor">
    <cofactor evidence="1">
        <name>(6R)-5,10-methylene-5,6,7,8-tetrahydrofolate</name>
        <dbReference type="ChEBI" id="CHEBI:15636"/>
    </cofactor>
</comment>
<comment type="similarity">
    <text evidence="10">Belongs to the DNA photolyase family.</text>
</comment>
<dbReference type="EC" id="4.1.99.3" evidence="2"/>
<feature type="binding site" evidence="8">
    <location>
        <begin position="249"/>
        <end position="253"/>
    </location>
    <ligand>
        <name>FAD</name>
        <dbReference type="ChEBI" id="CHEBI:57692"/>
    </ligand>
</feature>
<name>A0A1I3X0X7_9HYPH</name>
<feature type="site" description="Electron transfer via tryptophanyl radical" evidence="9">
    <location>
        <position position="375"/>
    </location>
</feature>
<dbReference type="Pfam" id="PF03441">
    <property type="entry name" value="FAD_binding_7"/>
    <property type="match status" value="1"/>
</dbReference>
<dbReference type="PANTHER" id="PTHR11455:SF9">
    <property type="entry name" value="CRYPTOCHROME CIRCADIAN CLOCK 5 ISOFORM X1"/>
    <property type="match status" value="1"/>
</dbReference>
<evidence type="ECO:0000256" key="7">
    <source>
        <dbReference type="ARBA" id="ARBA00033999"/>
    </source>
</evidence>
<evidence type="ECO:0000259" key="11">
    <source>
        <dbReference type="PROSITE" id="PS51645"/>
    </source>
</evidence>
<feature type="binding site" evidence="8">
    <location>
        <begin position="388"/>
        <end position="390"/>
    </location>
    <ligand>
        <name>FAD</name>
        <dbReference type="ChEBI" id="CHEBI:57692"/>
    </ligand>
</feature>
<keyword evidence="6 10" id="KW-0157">Chromophore</keyword>
<dbReference type="SUPFAM" id="SSF52425">
    <property type="entry name" value="Cryptochrome/photolyase, N-terminal domain"/>
    <property type="match status" value="1"/>
</dbReference>
<dbReference type="InterPro" id="IPR014729">
    <property type="entry name" value="Rossmann-like_a/b/a_fold"/>
</dbReference>
<gene>
    <name evidence="12" type="ORF">SAMN05444581_102276</name>
</gene>
<feature type="domain" description="Photolyase/cryptochrome alpha/beta" evidence="11">
    <location>
        <begin position="11"/>
        <end position="140"/>
    </location>
</feature>
<dbReference type="GO" id="GO:0003904">
    <property type="term" value="F:deoxyribodipyrimidine photo-lyase activity"/>
    <property type="evidence" value="ECO:0007669"/>
    <property type="project" value="UniProtKB-EC"/>
</dbReference>
<keyword evidence="12" id="KW-0456">Lyase</keyword>
<dbReference type="PROSITE" id="PS00691">
    <property type="entry name" value="DNA_PHOTOLYASES_1_2"/>
    <property type="match status" value="1"/>
</dbReference>
<evidence type="ECO:0000313" key="12">
    <source>
        <dbReference type="EMBL" id="SFK13009.1"/>
    </source>
</evidence>
<feature type="site" description="Electron transfer via tryptophanyl radical" evidence="9">
    <location>
        <position position="398"/>
    </location>
</feature>
<keyword evidence="5 8" id="KW-0274">FAD</keyword>
<evidence type="ECO:0000256" key="10">
    <source>
        <dbReference type="RuleBase" id="RU004182"/>
    </source>
</evidence>
<dbReference type="Gene3D" id="1.25.40.80">
    <property type="match status" value="1"/>
</dbReference>
<dbReference type="PROSITE" id="PS51645">
    <property type="entry name" value="PHR_CRY_ALPHA_BETA"/>
    <property type="match status" value="1"/>
</dbReference>
<dbReference type="GO" id="GO:0009416">
    <property type="term" value="P:response to light stimulus"/>
    <property type="evidence" value="ECO:0007669"/>
    <property type="project" value="TreeGrafter"/>
</dbReference>
<comment type="cofactor">
    <cofactor evidence="8">
        <name>FAD</name>
        <dbReference type="ChEBI" id="CHEBI:57692"/>
    </cofactor>
    <text evidence="8">Binds 1 FAD per subunit.</text>
</comment>
<dbReference type="GO" id="GO:0000719">
    <property type="term" value="P:photoreactive repair"/>
    <property type="evidence" value="ECO:0007669"/>
    <property type="project" value="UniProtKB-ARBA"/>
</dbReference>
<dbReference type="FunFam" id="1.10.579.10:FF:000003">
    <property type="entry name" value="Deoxyribodipyrimidine photo-lyase"/>
    <property type="match status" value="1"/>
</dbReference>
<dbReference type="RefSeq" id="WP_091678465.1">
    <property type="nucleotide sequence ID" value="NZ_FOSN01000002.1"/>
</dbReference>
<dbReference type="Gene3D" id="3.40.50.620">
    <property type="entry name" value="HUPs"/>
    <property type="match status" value="1"/>
</dbReference>
<dbReference type="InterPro" id="IPR018394">
    <property type="entry name" value="DNA_photolyase_1_CS_C"/>
</dbReference>
<dbReference type="InterPro" id="IPR005101">
    <property type="entry name" value="Cryptochr/Photolyase_FAD-bd"/>
</dbReference>
<accession>A0A1I3X0X7</accession>
<keyword evidence="4 8" id="KW-0285">Flavoprotein</keyword>
<dbReference type="PANTHER" id="PTHR11455">
    <property type="entry name" value="CRYPTOCHROME"/>
    <property type="match status" value="1"/>
</dbReference>
<evidence type="ECO:0000313" key="13">
    <source>
        <dbReference type="Proteomes" id="UP000198755"/>
    </source>
</evidence>
<dbReference type="SUPFAM" id="SSF48173">
    <property type="entry name" value="Cryptochrome/photolyase FAD-binding domain"/>
    <property type="match status" value="1"/>
</dbReference>
<feature type="site" description="Electron transfer via tryptophanyl radical" evidence="9">
    <location>
        <position position="321"/>
    </location>
</feature>
<dbReference type="GO" id="GO:0071949">
    <property type="term" value="F:FAD binding"/>
    <property type="evidence" value="ECO:0007669"/>
    <property type="project" value="TreeGrafter"/>
</dbReference>
<feature type="binding site" evidence="8">
    <location>
        <position position="237"/>
    </location>
    <ligand>
        <name>FAD</name>
        <dbReference type="ChEBI" id="CHEBI:57692"/>
    </ligand>
</feature>
<dbReference type="PRINTS" id="PR00147">
    <property type="entry name" value="DNAPHOTLYASE"/>
</dbReference>
<dbReference type="GO" id="GO:0003677">
    <property type="term" value="F:DNA binding"/>
    <property type="evidence" value="ECO:0007669"/>
    <property type="project" value="TreeGrafter"/>
</dbReference>
<dbReference type="InterPro" id="IPR036155">
    <property type="entry name" value="Crypto/Photolyase_N_sf"/>
</dbReference>
<dbReference type="InterPro" id="IPR006050">
    <property type="entry name" value="DNA_photolyase_N"/>
</dbReference>
<dbReference type="OrthoDB" id="9772484at2"/>
<dbReference type="InterPro" id="IPR036134">
    <property type="entry name" value="Crypto/Photolyase_FAD-like_sf"/>
</dbReference>
<evidence type="ECO:0000256" key="8">
    <source>
        <dbReference type="PIRSR" id="PIRSR602081-1"/>
    </source>
</evidence>
<comment type="catalytic activity">
    <reaction evidence="7">
        <text>cyclobutadipyrimidine (in DNA) = 2 pyrimidine residues (in DNA).</text>
        <dbReference type="EC" id="4.1.99.3"/>
    </reaction>
</comment>
<dbReference type="AlphaFoldDB" id="A0A1I3X0X7"/>
<dbReference type="Pfam" id="PF00875">
    <property type="entry name" value="DNA_photolyase"/>
    <property type="match status" value="1"/>
</dbReference>
<protein>
    <recommendedName>
        <fullName evidence="3">Deoxyribodipyrimidine photo-lyase</fullName>
        <ecNumber evidence="2">4.1.99.3</ecNumber>
    </recommendedName>
</protein>
<feature type="binding site" evidence="8">
    <location>
        <position position="287"/>
    </location>
    <ligand>
        <name>FAD</name>
        <dbReference type="ChEBI" id="CHEBI:57692"/>
    </ligand>
</feature>
<evidence type="ECO:0000256" key="4">
    <source>
        <dbReference type="ARBA" id="ARBA00022630"/>
    </source>
</evidence>
<evidence type="ECO:0000256" key="5">
    <source>
        <dbReference type="ARBA" id="ARBA00022827"/>
    </source>
</evidence>
<dbReference type="Gene3D" id="1.10.579.10">
    <property type="entry name" value="DNA Cyclobutane Dipyrimidine Photolyase, subunit A, domain 3"/>
    <property type="match status" value="1"/>
</dbReference>
<proteinExistence type="inferred from homology"/>